<dbReference type="InterPro" id="IPR016032">
    <property type="entry name" value="Sig_transdc_resp-reg_C-effctor"/>
</dbReference>
<dbReference type="GO" id="GO:0000160">
    <property type="term" value="P:phosphorelay signal transduction system"/>
    <property type="evidence" value="ECO:0007669"/>
    <property type="project" value="InterPro"/>
</dbReference>
<dbReference type="Pfam" id="PF00072">
    <property type="entry name" value="Response_reg"/>
    <property type="match status" value="1"/>
</dbReference>
<evidence type="ECO:0000256" key="5">
    <source>
        <dbReference type="PROSITE-ProRule" id="PRU00169"/>
    </source>
</evidence>
<dbReference type="Gene3D" id="3.40.50.2300">
    <property type="match status" value="1"/>
</dbReference>
<dbReference type="eggNOG" id="COG2197">
    <property type="taxonomic scope" value="Bacteria"/>
</dbReference>
<keyword evidence="1 5" id="KW-0597">Phosphoprotein</keyword>
<dbReference type="PROSITE" id="PS50043">
    <property type="entry name" value="HTH_LUXR_2"/>
    <property type="match status" value="1"/>
</dbReference>
<gene>
    <name evidence="8" type="ORF">Desaf_2891</name>
</gene>
<dbReference type="PANTHER" id="PTHR43214">
    <property type="entry name" value="TWO-COMPONENT RESPONSE REGULATOR"/>
    <property type="match status" value="1"/>
</dbReference>
<keyword evidence="2" id="KW-0805">Transcription regulation</keyword>
<dbReference type="PANTHER" id="PTHR43214:SF41">
    <property type="entry name" value="NITRATE_NITRITE RESPONSE REGULATOR PROTEIN NARP"/>
    <property type="match status" value="1"/>
</dbReference>
<accession>F3Z1R8</accession>
<dbReference type="SMART" id="SM00448">
    <property type="entry name" value="REC"/>
    <property type="match status" value="1"/>
</dbReference>
<dbReference type="HOGENOM" id="CLU_000445_90_1_7"/>
<dbReference type="InterPro" id="IPR000792">
    <property type="entry name" value="Tscrpt_reg_LuxR_C"/>
</dbReference>
<dbReference type="InterPro" id="IPR001789">
    <property type="entry name" value="Sig_transdc_resp-reg_receiver"/>
</dbReference>
<keyword evidence="4" id="KW-0804">Transcription</keyword>
<dbReference type="GO" id="GO:0006355">
    <property type="term" value="P:regulation of DNA-templated transcription"/>
    <property type="evidence" value="ECO:0007669"/>
    <property type="project" value="InterPro"/>
</dbReference>
<dbReference type="CDD" id="cd06170">
    <property type="entry name" value="LuxR_C_like"/>
    <property type="match status" value="1"/>
</dbReference>
<organism evidence="8 9">
    <name type="scientific">Desulfocurvibacter africanus subsp. africanus str. Walvis Bay</name>
    <dbReference type="NCBI Taxonomy" id="690850"/>
    <lineage>
        <taxon>Bacteria</taxon>
        <taxon>Pseudomonadati</taxon>
        <taxon>Thermodesulfobacteriota</taxon>
        <taxon>Desulfovibrionia</taxon>
        <taxon>Desulfovibrionales</taxon>
        <taxon>Desulfovibrionaceae</taxon>
        <taxon>Desulfocurvibacter</taxon>
    </lineage>
</organism>
<feature type="modified residue" description="4-aspartylphosphate" evidence="5">
    <location>
        <position position="54"/>
    </location>
</feature>
<dbReference type="SMART" id="SM00421">
    <property type="entry name" value="HTH_LUXR"/>
    <property type="match status" value="1"/>
</dbReference>
<feature type="domain" description="Response regulatory" evidence="7">
    <location>
        <begin position="3"/>
        <end position="119"/>
    </location>
</feature>
<name>F3Z1R8_DESAF</name>
<dbReference type="KEGG" id="daf:Desaf_2891"/>
<sequence length="210" mass="23350">MIRIMIADDHPIVREGLKQILAGAHDIQVIAEADTGYDLLDKLPKFQPDTILLDIKMPGIGGLDVLKQIKSLKPELPVLILSMHPEEQYAIRVLKAGAAGYLTKNSAPEKLVDAIRKVNQGGKYISSSLAERLAFDLDSDSHKSSHEFLSDREYQVLCMIAQGKTVSEIADTLKLSVKTISTYRARILEKMKMKNNAELTYYAIQNGLVE</sequence>
<dbReference type="GO" id="GO:0003677">
    <property type="term" value="F:DNA binding"/>
    <property type="evidence" value="ECO:0007669"/>
    <property type="project" value="UniProtKB-KW"/>
</dbReference>
<dbReference type="InterPro" id="IPR058245">
    <property type="entry name" value="NreC/VraR/RcsB-like_REC"/>
</dbReference>
<keyword evidence="9" id="KW-1185">Reference proteome</keyword>
<evidence type="ECO:0000256" key="4">
    <source>
        <dbReference type="ARBA" id="ARBA00023163"/>
    </source>
</evidence>
<dbReference type="CDD" id="cd17535">
    <property type="entry name" value="REC_NarL-like"/>
    <property type="match status" value="1"/>
</dbReference>
<dbReference type="SUPFAM" id="SSF52172">
    <property type="entry name" value="CheY-like"/>
    <property type="match status" value="1"/>
</dbReference>
<dbReference type="PROSITE" id="PS50110">
    <property type="entry name" value="RESPONSE_REGULATORY"/>
    <property type="match status" value="1"/>
</dbReference>
<evidence type="ECO:0000313" key="9">
    <source>
        <dbReference type="Proteomes" id="UP000007844"/>
    </source>
</evidence>
<dbReference type="EMBL" id="CP003221">
    <property type="protein sequence ID" value="EGJ51203.1"/>
    <property type="molecule type" value="Genomic_DNA"/>
</dbReference>
<dbReference type="InterPro" id="IPR039420">
    <property type="entry name" value="WalR-like"/>
</dbReference>
<keyword evidence="3" id="KW-0238">DNA-binding</keyword>
<evidence type="ECO:0000259" key="6">
    <source>
        <dbReference type="PROSITE" id="PS50043"/>
    </source>
</evidence>
<dbReference type="Proteomes" id="UP000007844">
    <property type="component" value="Chromosome"/>
</dbReference>
<evidence type="ECO:0000256" key="1">
    <source>
        <dbReference type="ARBA" id="ARBA00022553"/>
    </source>
</evidence>
<proteinExistence type="predicted"/>
<feature type="domain" description="HTH luxR-type" evidence="6">
    <location>
        <begin position="142"/>
        <end position="207"/>
    </location>
</feature>
<evidence type="ECO:0000256" key="3">
    <source>
        <dbReference type="ARBA" id="ARBA00023125"/>
    </source>
</evidence>
<dbReference type="STRING" id="690850.Desaf_2891"/>
<dbReference type="InterPro" id="IPR011006">
    <property type="entry name" value="CheY-like_superfamily"/>
</dbReference>
<evidence type="ECO:0000256" key="2">
    <source>
        <dbReference type="ARBA" id="ARBA00023015"/>
    </source>
</evidence>
<evidence type="ECO:0000259" key="7">
    <source>
        <dbReference type="PROSITE" id="PS50110"/>
    </source>
</evidence>
<dbReference type="SUPFAM" id="SSF46894">
    <property type="entry name" value="C-terminal effector domain of the bipartite response regulators"/>
    <property type="match status" value="1"/>
</dbReference>
<evidence type="ECO:0000313" key="8">
    <source>
        <dbReference type="EMBL" id="EGJ51203.1"/>
    </source>
</evidence>
<dbReference type="Pfam" id="PF00196">
    <property type="entry name" value="GerE"/>
    <property type="match status" value="1"/>
</dbReference>
<dbReference type="PROSITE" id="PS00622">
    <property type="entry name" value="HTH_LUXR_1"/>
    <property type="match status" value="1"/>
</dbReference>
<dbReference type="PRINTS" id="PR00038">
    <property type="entry name" value="HTHLUXR"/>
</dbReference>
<dbReference type="AlphaFoldDB" id="F3Z1R8"/>
<protein>
    <submittedName>
        <fullName evidence="8">Two component transcriptional regulator, LuxR family</fullName>
    </submittedName>
</protein>
<reference evidence="8 9" key="1">
    <citation type="journal article" date="2011" name="J. Bacteriol.">
        <title>Genome sequence of the mercury-methylating and pleomorphic Desulfovibrio africanus Strain Walvis Bay.</title>
        <authorList>
            <person name="Brown S.D."/>
            <person name="Wall J.D."/>
            <person name="Kucken A.M."/>
            <person name="Gilmour C.C."/>
            <person name="Podar M."/>
            <person name="Brandt C.C."/>
            <person name="Teshima H."/>
            <person name="Detter J.C."/>
            <person name="Han C.S."/>
            <person name="Land M.L."/>
            <person name="Lucas S."/>
            <person name="Han J."/>
            <person name="Pennacchio L."/>
            <person name="Nolan M."/>
            <person name="Pitluck S."/>
            <person name="Woyke T."/>
            <person name="Goodwin L."/>
            <person name="Palumbo A.V."/>
            <person name="Elias D.A."/>
        </authorList>
    </citation>
    <scope>NUCLEOTIDE SEQUENCE [LARGE SCALE GENOMIC DNA]</scope>
    <source>
        <strain evidence="8 9">Walvis Bay</strain>
    </source>
</reference>